<dbReference type="SMART" id="SM00387">
    <property type="entry name" value="HATPase_c"/>
    <property type="match status" value="1"/>
</dbReference>
<dbReference type="EMBL" id="JACIEV010000013">
    <property type="protein sequence ID" value="MBB4155507.1"/>
    <property type="molecule type" value="Genomic_DNA"/>
</dbReference>
<dbReference type="PRINTS" id="PR00344">
    <property type="entry name" value="BCTRLSENSOR"/>
</dbReference>
<dbReference type="FunFam" id="3.30.450.20:FF:000099">
    <property type="entry name" value="Sensory box sensor histidine kinase"/>
    <property type="match status" value="1"/>
</dbReference>
<evidence type="ECO:0000256" key="3">
    <source>
        <dbReference type="ARBA" id="ARBA00022553"/>
    </source>
</evidence>
<sequence>MNELHDVAAGDDRERRRLSALASYDVLDTPRELAFDEVAALAGRLCDTPIAVVNLIGDGRQFFKAEVGLGVRETPLESSFCAKAIMEEDFLLVPDATQDPRFDCNPLVVNEPHLRFYAGALLKTDDGLPIGTLCVLDTRPKQLTDFQQEALRMLARQVMVQLELRRALDERNRQLKESEASERHLRIARSEAADSEARFRNMADNTPVMMWVTDAEGTCTYLNRGWYEFTGQREEEALGYGWLDATHPDDKGDAAQAFLEANAAQSPFRQEYRLRRADGGYRWVIDAASPRFGEDGKYLGYVGSVIDIDERREAEDALRSAKTLLEAVMEAVPGVVYAKDRDGRMIAANRGTVELVGKPLSDIIGRTDREFLDDREQGETVMANDARVMADNHGEAIEEDITYPDGRRAVWLSTKAPFRDAEGAVIGLVGSSLDITERKRVEDQLRALNADLEREVLERSRERGLIWQLSLDLLSVIDIQSATFDAVNPAWGGALGWPADEIQGRPFADFAHPDDLDASAAAFAQVRAGSPVMQFENRYRARNGDWRWLSWVAVPEGGKLYSVTRDVTEEKARQAELEAAQEQLRQAQKMEAVGQLTGGIAHDFNNLLTGVIGSLDMMQRQFAKGDMSKVERYTTTAITSANRAAALTHRLLAFSRRQPLDPKPVSANRLVTGMEELLRRTIGEAVRLEIVTAGGLWQTLCDPHQLESAILNLAINARDAMPEGGTLTIETCNAHLDDAYSARQREVTPGQYVCICVTDTGVGMTADTISKAFEPFFTTKPIGQGTGLGLSMIYGFARQSEGYAKIYSEVGKGTTFKLYLPRHYGEGEEDEGHTTELGDELRTERGEVVLVVEDETAVRSLVIDVLEELGYQAIEAVDGPSGLKILQSTRRIDLLVTDIGLPGLNGRQLADAARERRPELKVLFMTGYAENATIANGFLDPGMSMITKPFAIDAIATRIRSIIEIS</sequence>
<dbReference type="NCBIfam" id="TIGR00229">
    <property type="entry name" value="sensory_box"/>
    <property type="match status" value="3"/>
</dbReference>
<dbReference type="InterPro" id="IPR003018">
    <property type="entry name" value="GAF"/>
</dbReference>
<dbReference type="Gene3D" id="3.30.450.20">
    <property type="entry name" value="PAS domain"/>
    <property type="match status" value="3"/>
</dbReference>
<evidence type="ECO:0000259" key="8">
    <source>
        <dbReference type="PROSITE" id="PS50110"/>
    </source>
</evidence>
<dbReference type="SMART" id="SM00086">
    <property type="entry name" value="PAC"/>
    <property type="match status" value="3"/>
</dbReference>
<name>A0A840FII3_9SPHN</name>
<dbReference type="Pfam" id="PF01590">
    <property type="entry name" value="GAF"/>
    <property type="match status" value="1"/>
</dbReference>
<dbReference type="PANTHER" id="PTHR43304">
    <property type="entry name" value="PHYTOCHROME-LIKE PROTEIN CPH1"/>
    <property type="match status" value="1"/>
</dbReference>
<gene>
    <name evidence="11" type="ORF">GGQ80_003432</name>
</gene>
<dbReference type="SUPFAM" id="SSF55785">
    <property type="entry name" value="PYP-like sensor domain (PAS domain)"/>
    <property type="match status" value="3"/>
</dbReference>
<dbReference type="PROSITE" id="PS50110">
    <property type="entry name" value="RESPONSE_REGULATORY"/>
    <property type="match status" value="1"/>
</dbReference>
<keyword evidence="12" id="KW-1185">Reference proteome</keyword>
<dbReference type="InterPro" id="IPR052162">
    <property type="entry name" value="Sensor_kinase/Photoreceptor"/>
</dbReference>
<dbReference type="InterPro" id="IPR036890">
    <property type="entry name" value="HATPase_C_sf"/>
</dbReference>
<dbReference type="SMART" id="SM00448">
    <property type="entry name" value="REC"/>
    <property type="match status" value="1"/>
</dbReference>
<dbReference type="PROSITE" id="PS50109">
    <property type="entry name" value="HIS_KIN"/>
    <property type="match status" value="1"/>
</dbReference>
<dbReference type="InterPro" id="IPR011006">
    <property type="entry name" value="CheY-like_superfamily"/>
</dbReference>
<evidence type="ECO:0000259" key="9">
    <source>
        <dbReference type="PROSITE" id="PS50112"/>
    </source>
</evidence>
<dbReference type="InterPro" id="IPR036097">
    <property type="entry name" value="HisK_dim/P_sf"/>
</dbReference>
<comment type="caution">
    <text evidence="11">The sequence shown here is derived from an EMBL/GenBank/DDBJ whole genome shotgun (WGS) entry which is preliminary data.</text>
</comment>
<dbReference type="InterPro" id="IPR000014">
    <property type="entry name" value="PAS"/>
</dbReference>
<feature type="domain" description="PAS" evidence="9">
    <location>
        <begin position="476"/>
        <end position="530"/>
    </location>
</feature>
<dbReference type="Gene3D" id="3.30.565.10">
    <property type="entry name" value="Histidine kinase-like ATPase, C-terminal domain"/>
    <property type="match status" value="1"/>
</dbReference>
<dbReference type="InterPro" id="IPR000700">
    <property type="entry name" value="PAS-assoc_C"/>
</dbReference>
<dbReference type="SMART" id="SM00388">
    <property type="entry name" value="HisKA"/>
    <property type="match status" value="1"/>
</dbReference>
<dbReference type="PANTHER" id="PTHR43304:SF1">
    <property type="entry name" value="PAC DOMAIN-CONTAINING PROTEIN"/>
    <property type="match status" value="1"/>
</dbReference>
<dbReference type="InterPro" id="IPR001789">
    <property type="entry name" value="Sig_transdc_resp-reg_receiver"/>
</dbReference>
<keyword evidence="3 6" id="KW-0597">Phosphoprotein</keyword>
<keyword evidence="5" id="KW-0418">Kinase</keyword>
<dbReference type="InterPro" id="IPR013656">
    <property type="entry name" value="PAS_4"/>
</dbReference>
<dbReference type="InterPro" id="IPR029016">
    <property type="entry name" value="GAF-like_dom_sf"/>
</dbReference>
<reference evidence="11 12" key="1">
    <citation type="submission" date="2020-08" db="EMBL/GenBank/DDBJ databases">
        <title>Genomic Encyclopedia of Type Strains, Phase IV (KMG-IV): sequencing the most valuable type-strain genomes for metagenomic binning, comparative biology and taxonomic classification.</title>
        <authorList>
            <person name="Goeker M."/>
        </authorList>
    </citation>
    <scope>NUCLEOTIDE SEQUENCE [LARGE SCALE GENOMIC DNA]</scope>
    <source>
        <strain evidence="11 12">YC6723</strain>
    </source>
</reference>
<dbReference type="InterPro" id="IPR004358">
    <property type="entry name" value="Sig_transdc_His_kin-like_C"/>
</dbReference>
<dbReference type="SUPFAM" id="SSF47384">
    <property type="entry name" value="Homodimeric domain of signal transducing histidine kinase"/>
    <property type="match status" value="1"/>
</dbReference>
<dbReference type="InterPro" id="IPR013655">
    <property type="entry name" value="PAS_fold_3"/>
</dbReference>
<organism evidence="11 12">
    <name type="scientific">Sphingomonas jinjuensis</name>
    <dbReference type="NCBI Taxonomy" id="535907"/>
    <lineage>
        <taxon>Bacteria</taxon>
        <taxon>Pseudomonadati</taxon>
        <taxon>Pseudomonadota</taxon>
        <taxon>Alphaproteobacteria</taxon>
        <taxon>Sphingomonadales</taxon>
        <taxon>Sphingomonadaceae</taxon>
        <taxon>Sphingomonas</taxon>
    </lineage>
</organism>
<dbReference type="PROSITE" id="PS50113">
    <property type="entry name" value="PAC"/>
    <property type="match status" value="2"/>
</dbReference>
<evidence type="ECO:0000256" key="6">
    <source>
        <dbReference type="PROSITE-ProRule" id="PRU00169"/>
    </source>
</evidence>
<proteinExistence type="predicted"/>
<dbReference type="Pfam" id="PF02518">
    <property type="entry name" value="HATPase_c"/>
    <property type="match status" value="1"/>
</dbReference>
<evidence type="ECO:0000256" key="2">
    <source>
        <dbReference type="ARBA" id="ARBA00012438"/>
    </source>
</evidence>
<dbReference type="InterPro" id="IPR003661">
    <property type="entry name" value="HisK_dim/P_dom"/>
</dbReference>
<evidence type="ECO:0000256" key="4">
    <source>
        <dbReference type="ARBA" id="ARBA00022679"/>
    </source>
</evidence>
<evidence type="ECO:0000313" key="11">
    <source>
        <dbReference type="EMBL" id="MBB4155507.1"/>
    </source>
</evidence>
<evidence type="ECO:0000259" key="7">
    <source>
        <dbReference type="PROSITE" id="PS50109"/>
    </source>
</evidence>
<dbReference type="SMART" id="SM00091">
    <property type="entry name" value="PAS"/>
    <property type="match status" value="3"/>
</dbReference>
<comment type="catalytic activity">
    <reaction evidence="1">
        <text>ATP + protein L-histidine = ADP + protein N-phospho-L-histidine.</text>
        <dbReference type="EC" id="2.7.13.3"/>
    </reaction>
</comment>
<dbReference type="SMART" id="SM00065">
    <property type="entry name" value="GAF"/>
    <property type="match status" value="1"/>
</dbReference>
<accession>A0A840FII3</accession>
<dbReference type="CDD" id="cd18161">
    <property type="entry name" value="REC_hyHK_blue-like"/>
    <property type="match status" value="1"/>
</dbReference>
<keyword evidence="4" id="KW-0808">Transferase</keyword>
<dbReference type="InterPro" id="IPR005467">
    <property type="entry name" value="His_kinase_dom"/>
</dbReference>
<dbReference type="Pfam" id="PF08448">
    <property type="entry name" value="PAS_4"/>
    <property type="match status" value="1"/>
</dbReference>
<protein>
    <recommendedName>
        <fullName evidence="2">histidine kinase</fullName>
        <ecNumber evidence="2">2.7.13.3</ecNumber>
    </recommendedName>
</protein>
<feature type="domain" description="Histidine kinase" evidence="7">
    <location>
        <begin position="599"/>
        <end position="824"/>
    </location>
</feature>
<dbReference type="Gene3D" id="3.40.50.2300">
    <property type="match status" value="1"/>
</dbReference>
<dbReference type="SUPFAM" id="SSF55781">
    <property type="entry name" value="GAF domain-like"/>
    <property type="match status" value="1"/>
</dbReference>
<dbReference type="AlphaFoldDB" id="A0A840FII3"/>
<dbReference type="Gene3D" id="1.10.287.130">
    <property type="match status" value="1"/>
</dbReference>
<dbReference type="EC" id="2.7.13.3" evidence="2"/>
<dbReference type="RefSeq" id="WP_183987074.1">
    <property type="nucleotide sequence ID" value="NZ_JACIEV010000013.1"/>
</dbReference>
<dbReference type="SUPFAM" id="SSF55874">
    <property type="entry name" value="ATPase domain of HSP90 chaperone/DNA topoisomerase II/histidine kinase"/>
    <property type="match status" value="1"/>
</dbReference>
<evidence type="ECO:0000313" key="12">
    <source>
        <dbReference type="Proteomes" id="UP000529795"/>
    </source>
</evidence>
<dbReference type="CDD" id="cd00082">
    <property type="entry name" value="HisKA"/>
    <property type="match status" value="1"/>
</dbReference>
<dbReference type="CDD" id="cd00130">
    <property type="entry name" value="PAS"/>
    <property type="match status" value="3"/>
</dbReference>
<feature type="domain" description="Response regulatory" evidence="8">
    <location>
        <begin position="848"/>
        <end position="963"/>
    </location>
</feature>
<dbReference type="GO" id="GO:0000155">
    <property type="term" value="F:phosphorelay sensor kinase activity"/>
    <property type="evidence" value="ECO:0007669"/>
    <property type="project" value="InterPro"/>
</dbReference>
<feature type="domain" description="PAC" evidence="10">
    <location>
        <begin position="268"/>
        <end position="320"/>
    </location>
</feature>
<dbReference type="InterPro" id="IPR003594">
    <property type="entry name" value="HATPase_dom"/>
</dbReference>
<dbReference type="SUPFAM" id="SSF52172">
    <property type="entry name" value="CheY-like"/>
    <property type="match status" value="1"/>
</dbReference>
<evidence type="ECO:0000256" key="1">
    <source>
        <dbReference type="ARBA" id="ARBA00000085"/>
    </source>
</evidence>
<evidence type="ECO:0000259" key="10">
    <source>
        <dbReference type="PROSITE" id="PS50113"/>
    </source>
</evidence>
<dbReference type="Proteomes" id="UP000529795">
    <property type="component" value="Unassembled WGS sequence"/>
</dbReference>
<dbReference type="Pfam" id="PF00512">
    <property type="entry name" value="HisKA"/>
    <property type="match status" value="1"/>
</dbReference>
<dbReference type="InterPro" id="IPR001610">
    <property type="entry name" value="PAC"/>
</dbReference>
<dbReference type="CDD" id="cd16919">
    <property type="entry name" value="HATPase_CckA-like"/>
    <property type="match status" value="1"/>
</dbReference>
<dbReference type="Pfam" id="PF08447">
    <property type="entry name" value="PAS_3"/>
    <property type="match status" value="2"/>
</dbReference>
<dbReference type="Pfam" id="PF00072">
    <property type="entry name" value="Response_reg"/>
    <property type="match status" value="1"/>
</dbReference>
<feature type="domain" description="PAS" evidence="9">
    <location>
        <begin position="195"/>
        <end position="266"/>
    </location>
</feature>
<dbReference type="PROSITE" id="PS50112">
    <property type="entry name" value="PAS"/>
    <property type="match status" value="3"/>
</dbReference>
<feature type="domain" description="PAC" evidence="10">
    <location>
        <begin position="395"/>
        <end position="447"/>
    </location>
</feature>
<feature type="domain" description="PAS" evidence="9">
    <location>
        <begin position="321"/>
        <end position="400"/>
    </location>
</feature>
<feature type="modified residue" description="4-aspartylphosphate" evidence="6">
    <location>
        <position position="898"/>
    </location>
</feature>
<evidence type="ECO:0000256" key="5">
    <source>
        <dbReference type="ARBA" id="ARBA00022777"/>
    </source>
</evidence>
<dbReference type="InterPro" id="IPR035965">
    <property type="entry name" value="PAS-like_dom_sf"/>
</dbReference>
<dbReference type="Gene3D" id="3.30.450.40">
    <property type="match status" value="1"/>
</dbReference>